<gene>
    <name evidence="7" type="ORF">SAMN04515675_5200</name>
</gene>
<evidence type="ECO:0000256" key="3">
    <source>
        <dbReference type="ARBA" id="ARBA00023125"/>
    </source>
</evidence>
<evidence type="ECO:0000256" key="1">
    <source>
        <dbReference type="ARBA" id="ARBA00006157"/>
    </source>
</evidence>
<dbReference type="Pfam" id="PF13693">
    <property type="entry name" value="HTH_35"/>
    <property type="match status" value="1"/>
</dbReference>
<evidence type="ECO:0000256" key="2">
    <source>
        <dbReference type="ARBA" id="ARBA00023015"/>
    </source>
</evidence>
<dbReference type="EMBL" id="FNTS01000002">
    <property type="protein sequence ID" value="SEE37506.1"/>
    <property type="molecule type" value="Genomic_DNA"/>
</dbReference>
<dbReference type="InterPro" id="IPR010982">
    <property type="entry name" value="Lambda_DNA-bd_dom_sf"/>
</dbReference>
<dbReference type="Gene3D" id="1.10.260.40">
    <property type="entry name" value="lambda repressor-like DNA-binding domains"/>
    <property type="match status" value="1"/>
</dbReference>
<feature type="domain" description="Ner winged helix-turn-helix DNA-binding" evidence="6">
    <location>
        <begin position="35"/>
        <end position="101"/>
    </location>
</feature>
<proteinExistence type="inferred from homology"/>
<comment type="similarity">
    <text evidence="1">Belongs to the ner transcriptional regulatory family.</text>
</comment>
<organism evidence="7 8">
    <name type="scientific">Pseudomonas costantinii</name>
    <dbReference type="NCBI Taxonomy" id="168469"/>
    <lineage>
        <taxon>Bacteria</taxon>
        <taxon>Pseudomonadati</taxon>
        <taxon>Pseudomonadota</taxon>
        <taxon>Gammaproteobacteria</taxon>
        <taxon>Pseudomonadales</taxon>
        <taxon>Pseudomonadaceae</taxon>
        <taxon>Pseudomonas</taxon>
    </lineage>
</organism>
<dbReference type="InterPro" id="IPR038722">
    <property type="entry name" value="Ner_HTH_dom"/>
</dbReference>
<keyword evidence="8" id="KW-1185">Reference proteome</keyword>
<keyword evidence="4" id="KW-0804">Transcription</keyword>
<sequence length="132" mass="15150">MLNRPLESQKTTLTDGYAMESFDIPLDLERRWEWIKFQLRVRGTNLAELARDQGLSDSAVRNAKKRPYPSVEREIAKALGLQPAQLWPERWNSNGSPIRQRPNRAESNTVSPKHTEKGPDGHSKTQRKETDA</sequence>
<dbReference type="SUPFAM" id="SSF47413">
    <property type="entry name" value="lambda repressor-like DNA-binding domains"/>
    <property type="match status" value="1"/>
</dbReference>
<evidence type="ECO:0000256" key="5">
    <source>
        <dbReference type="SAM" id="MobiDB-lite"/>
    </source>
</evidence>
<evidence type="ECO:0000313" key="8">
    <source>
        <dbReference type="Proteomes" id="UP000182179"/>
    </source>
</evidence>
<comment type="caution">
    <text evidence="7">The sequence shown here is derived from an EMBL/GenBank/DDBJ whole genome shotgun (WGS) entry which is preliminary data.</text>
</comment>
<accession>A0A1H5IBD1</accession>
<feature type="region of interest" description="Disordered" evidence="5">
    <location>
        <begin position="86"/>
        <end position="132"/>
    </location>
</feature>
<protein>
    <submittedName>
        <fullName evidence="7">Ner family transcriptional regulator</fullName>
    </submittedName>
</protein>
<evidence type="ECO:0000256" key="4">
    <source>
        <dbReference type="ARBA" id="ARBA00023163"/>
    </source>
</evidence>
<dbReference type="Proteomes" id="UP000182179">
    <property type="component" value="Unassembled WGS sequence"/>
</dbReference>
<name>A0A1H5IBD1_9PSED</name>
<keyword evidence="2" id="KW-0805">Transcription regulation</keyword>
<reference evidence="7 8" key="1">
    <citation type="submission" date="2016-10" db="EMBL/GenBank/DDBJ databases">
        <authorList>
            <person name="Varghese N."/>
            <person name="Submissions S."/>
        </authorList>
    </citation>
    <scope>NUCLEOTIDE SEQUENCE [LARGE SCALE GENOMIC DNA]</scope>
    <source>
        <strain evidence="7 8">BS2773</strain>
    </source>
</reference>
<keyword evidence="3" id="KW-0238">DNA-binding</keyword>
<evidence type="ECO:0000313" key="7">
    <source>
        <dbReference type="EMBL" id="SEE37506.1"/>
    </source>
</evidence>
<feature type="compositionally biased region" description="Basic and acidic residues" evidence="5">
    <location>
        <begin position="113"/>
        <end position="132"/>
    </location>
</feature>
<evidence type="ECO:0000259" key="6">
    <source>
        <dbReference type="Pfam" id="PF13693"/>
    </source>
</evidence>